<name>A0A4Z2IRC6_9TELE</name>
<feature type="compositionally biased region" description="Basic and acidic residues" evidence="1">
    <location>
        <begin position="118"/>
        <end position="134"/>
    </location>
</feature>
<dbReference type="EMBL" id="SRLO01000058">
    <property type="protein sequence ID" value="TNN80084.1"/>
    <property type="molecule type" value="Genomic_DNA"/>
</dbReference>
<evidence type="ECO:0000313" key="2">
    <source>
        <dbReference type="EMBL" id="TNN80084.1"/>
    </source>
</evidence>
<dbReference type="AlphaFoldDB" id="A0A4Z2IRC6"/>
<proteinExistence type="predicted"/>
<organism evidence="2 3">
    <name type="scientific">Liparis tanakae</name>
    <name type="common">Tanaka's snailfish</name>
    <dbReference type="NCBI Taxonomy" id="230148"/>
    <lineage>
        <taxon>Eukaryota</taxon>
        <taxon>Metazoa</taxon>
        <taxon>Chordata</taxon>
        <taxon>Craniata</taxon>
        <taxon>Vertebrata</taxon>
        <taxon>Euteleostomi</taxon>
        <taxon>Actinopterygii</taxon>
        <taxon>Neopterygii</taxon>
        <taxon>Teleostei</taxon>
        <taxon>Neoteleostei</taxon>
        <taxon>Acanthomorphata</taxon>
        <taxon>Eupercaria</taxon>
        <taxon>Perciformes</taxon>
        <taxon>Cottioidei</taxon>
        <taxon>Cottales</taxon>
        <taxon>Liparidae</taxon>
        <taxon>Liparis</taxon>
    </lineage>
</organism>
<reference evidence="2 3" key="1">
    <citation type="submission" date="2019-03" db="EMBL/GenBank/DDBJ databases">
        <title>First draft genome of Liparis tanakae, snailfish: a comprehensive survey of snailfish specific genes.</title>
        <authorList>
            <person name="Kim W."/>
            <person name="Song I."/>
            <person name="Jeong J.-H."/>
            <person name="Kim D."/>
            <person name="Kim S."/>
            <person name="Ryu S."/>
            <person name="Song J.Y."/>
            <person name="Lee S.K."/>
        </authorList>
    </citation>
    <scope>NUCLEOTIDE SEQUENCE [LARGE SCALE GENOMIC DNA]</scope>
    <source>
        <tissue evidence="2">Muscle</tissue>
    </source>
</reference>
<sequence length="179" mass="19931">MADIVLHPCVHVKVDYLPSCPASLRESEAGHGSEDLMIIHVQPKDAERHEQSARRHIDLFQASAVWGAGALARQCDKEEGTLVWVLLGGSVSCSAALMCENKKKTSRDVFILQELNDDPERSNPREATPDHARPEQPIGLSRAERERTVDFRLSPLVRDVTPYTRAVTPVDTRRTDIDG</sequence>
<feature type="region of interest" description="Disordered" evidence="1">
    <location>
        <begin position="115"/>
        <end position="146"/>
    </location>
</feature>
<accession>A0A4Z2IRC6</accession>
<protein>
    <submittedName>
        <fullName evidence="2">Uncharacterized protein</fullName>
    </submittedName>
</protein>
<comment type="caution">
    <text evidence="2">The sequence shown here is derived from an EMBL/GenBank/DDBJ whole genome shotgun (WGS) entry which is preliminary data.</text>
</comment>
<keyword evidence="3" id="KW-1185">Reference proteome</keyword>
<evidence type="ECO:0000256" key="1">
    <source>
        <dbReference type="SAM" id="MobiDB-lite"/>
    </source>
</evidence>
<gene>
    <name evidence="2" type="ORF">EYF80_009736</name>
</gene>
<dbReference type="Proteomes" id="UP000314294">
    <property type="component" value="Unassembled WGS sequence"/>
</dbReference>
<evidence type="ECO:0000313" key="3">
    <source>
        <dbReference type="Proteomes" id="UP000314294"/>
    </source>
</evidence>